<organism evidence="1">
    <name type="scientific">human gut metagenome</name>
    <dbReference type="NCBI Taxonomy" id="408170"/>
    <lineage>
        <taxon>unclassified sequences</taxon>
        <taxon>metagenomes</taxon>
        <taxon>organismal metagenomes</taxon>
    </lineage>
</organism>
<feature type="non-terminal residue" evidence="1">
    <location>
        <position position="1"/>
    </location>
</feature>
<reference evidence="1" key="1">
    <citation type="submission" date="2013-12" db="EMBL/GenBank/DDBJ databases">
        <title>A Varibaculum cambriense genome reconstructed from a premature infant gut community with otherwise low bacterial novelty that shifts toward anaerobic metabolism during the third week of life.</title>
        <authorList>
            <person name="Brown C.T."/>
            <person name="Sharon I."/>
            <person name="Thomas B.C."/>
            <person name="Castelle C.J."/>
            <person name="Morowitz M.J."/>
            <person name="Banfield J.F."/>
        </authorList>
    </citation>
    <scope>NUCLEOTIDE SEQUENCE</scope>
</reference>
<proteinExistence type="predicted"/>
<evidence type="ECO:0000313" key="1">
    <source>
        <dbReference type="EMBL" id="ETJ25033.1"/>
    </source>
</evidence>
<name>W1X3Z6_9ZZZZ</name>
<protein>
    <submittedName>
        <fullName evidence="1">Surface protein PspC</fullName>
    </submittedName>
</protein>
<gene>
    <name evidence="1" type="ORF">Q604_UNBC17930G0001</name>
</gene>
<feature type="non-terminal residue" evidence="1">
    <location>
        <position position="110"/>
    </location>
</feature>
<comment type="caution">
    <text evidence="1">The sequence shown here is derived from an EMBL/GenBank/DDBJ whole genome shotgun (WGS) entry which is preliminary data.</text>
</comment>
<sequence length="110" mass="12369">TKYVMVEDDGDYYLLDLSTGKIDDDESIQDKYDNAKSKLYTNLKKADRYSASKDDKNKDDAIVSFKPILEGKKGDVWYQYTAKGDVTTDASVTYDPSKTLTGIEVNTITT</sequence>
<dbReference type="AlphaFoldDB" id="W1X3Z6"/>
<accession>W1X3Z6</accession>
<dbReference type="EMBL" id="AZMM01017930">
    <property type="protein sequence ID" value="ETJ25033.1"/>
    <property type="molecule type" value="Genomic_DNA"/>
</dbReference>